<organism evidence="2 3">
    <name type="scientific">Scylla paramamosain</name>
    <name type="common">Mud crab</name>
    <dbReference type="NCBI Taxonomy" id="85552"/>
    <lineage>
        <taxon>Eukaryota</taxon>
        <taxon>Metazoa</taxon>
        <taxon>Ecdysozoa</taxon>
        <taxon>Arthropoda</taxon>
        <taxon>Crustacea</taxon>
        <taxon>Multicrustacea</taxon>
        <taxon>Malacostraca</taxon>
        <taxon>Eumalacostraca</taxon>
        <taxon>Eucarida</taxon>
        <taxon>Decapoda</taxon>
        <taxon>Pleocyemata</taxon>
        <taxon>Brachyura</taxon>
        <taxon>Eubrachyura</taxon>
        <taxon>Portunoidea</taxon>
        <taxon>Portunidae</taxon>
        <taxon>Portuninae</taxon>
        <taxon>Scylla</taxon>
    </lineage>
</organism>
<comment type="caution">
    <text evidence="2">The sequence shown here is derived from an EMBL/GenBank/DDBJ whole genome shotgun (WGS) entry which is preliminary data.</text>
</comment>
<feature type="region of interest" description="Disordered" evidence="1">
    <location>
        <begin position="117"/>
        <end position="140"/>
    </location>
</feature>
<evidence type="ECO:0000313" key="2">
    <source>
        <dbReference type="EMBL" id="KAK8377207.1"/>
    </source>
</evidence>
<feature type="compositionally biased region" description="Low complexity" evidence="1">
    <location>
        <begin position="628"/>
        <end position="638"/>
    </location>
</feature>
<reference evidence="2 3" key="1">
    <citation type="submission" date="2023-03" db="EMBL/GenBank/DDBJ databases">
        <title>High-quality genome of Scylla paramamosain provides insights in environmental adaptation.</title>
        <authorList>
            <person name="Zhang L."/>
        </authorList>
    </citation>
    <scope>NUCLEOTIDE SEQUENCE [LARGE SCALE GENOMIC DNA]</scope>
    <source>
        <strain evidence="2">LZ_2023a</strain>
        <tissue evidence="2">Muscle</tissue>
    </source>
</reference>
<dbReference type="EMBL" id="JARAKH010000047">
    <property type="protein sequence ID" value="KAK8377207.1"/>
    <property type="molecule type" value="Genomic_DNA"/>
</dbReference>
<feature type="compositionally biased region" description="Basic residues" evidence="1">
    <location>
        <begin position="727"/>
        <end position="736"/>
    </location>
</feature>
<proteinExistence type="predicted"/>
<gene>
    <name evidence="2" type="ORF">O3P69_013686</name>
</gene>
<feature type="region of interest" description="Disordered" evidence="1">
    <location>
        <begin position="618"/>
        <end position="643"/>
    </location>
</feature>
<accession>A0AAW0SR88</accession>
<sequence length="855" mass="96781">MTVAVVVAAVTGLPQEVPGLANMEILKLVPKRSPHGTHEAPLPFIPTAADRRYDVMIDYDDYYDDYDADEGVATTLERPLSLLAEERSDYALRPFDLTLHRQSDANDGFIEETQGVSPQTFSGHARPRPPLGGLRNHPDNREVDVISSDLGRFVPEDRFVPDAEERIIPLTEERFSPNAEERFVPASEERPIPDTEERFVPDTEERFIPDTEERFIPDTEERFITGTKERFVPGTGDTFLPNTEEGFVPATEERFGSDPSDQFLQHKDESFVVGNSGSFSQGTDKIQAALHHASLTPDSLLLAPEKDAPPLITEGSRHQDTVVVAPPSALWREQQGIDIGSPIISPINTGRQVRRLPERYDSHSAKIYPGDAQHPSETSLLSSSLRDIYKSRAISDNRSSRASYSRALHYPEADFSPQRHSQHSLQDQYRTSGKNVPKPSTAELSDVPHQPTHQDHAPSRLTPSYVQRAEPQPTTKRDRSLNAGHPPGSMSREERAYYTGLQQEIEKSELLVDAIKDVRMREGKSIKTLRRRHDSKPSVINSTAPDLKKVKEMFGSHPLYQNLPREEPLAVKEAGPLQHRDEYSSERDEYEKMYLPVRAKTLELREIRKVKEHFHSLVPLKTKKKPRSTSSPRRQPQTLPVTTFKPALVSKYIKYSKSHSDIPKQHTPLPSDIHIPPKSQRIPSITKPRNTPAPSPRRSDTPPAHRNAKTHRLFYPNAPKSVNPSSHTHRSHRSSRIYRPQEQPSSALESHQAHHSRTPRSFGHAFDHPSFVKTFDRADKSLNPPYTPATRVLERGDDGHDSAVIPTPPEVKVRRKRGPEIEELLDSKVKFPRFGYDIDPYFSDFPRFGFFDSTS</sequence>
<feature type="compositionally biased region" description="Polar residues" evidence="1">
    <location>
        <begin position="423"/>
        <end position="434"/>
    </location>
</feature>
<name>A0AAW0SR88_SCYPA</name>
<dbReference type="AlphaFoldDB" id="A0AAW0SR88"/>
<dbReference type="Proteomes" id="UP001487740">
    <property type="component" value="Unassembled WGS sequence"/>
</dbReference>
<feature type="region of interest" description="Disordered" evidence="1">
    <location>
        <begin position="412"/>
        <end position="494"/>
    </location>
</feature>
<keyword evidence="3" id="KW-1185">Reference proteome</keyword>
<feature type="region of interest" description="Disordered" evidence="1">
    <location>
        <begin position="657"/>
        <end position="765"/>
    </location>
</feature>
<evidence type="ECO:0000256" key="1">
    <source>
        <dbReference type="SAM" id="MobiDB-lite"/>
    </source>
</evidence>
<protein>
    <submittedName>
        <fullName evidence="2">Uncharacterized protein</fullName>
    </submittedName>
</protein>
<evidence type="ECO:0000313" key="3">
    <source>
        <dbReference type="Proteomes" id="UP001487740"/>
    </source>
</evidence>